<dbReference type="EMBL" id="CAUYUJ010022394">
    <property type="protein sequence ID" value="CAK0910433.1"/>
    <property type="molecule type" value="Genomic_DNA"/>
</dbReference>
<name>A0ABN9YCD3_9DINO</name>
<organism evidence="2 3">
    <name type="scientific">Prorocentrum cordatum</name>
    <dbReference type="NCBI Taxonomy" id="2364126"/>
    <lineage>
        <taxon>Eukaryota</taxon>
        <taxon>Sar</taxon>
        <taxon>Alveolata</taxon>
        <taxon>Dinophyceae</taxon>
        <taxon>Prorocentrales</taxon>
        <taxon>Prorocentraceae</taxon>
        <taxon>Prorocentrum</taxon>
    </lineage>
</organism>
<feature type="region of interest" description="Disordered" evidence="1">
    <location>
        <begin position="1"/>
        <end position="166"/>
    </location>
</feature>
<reference evidence="2" key="1">
    <citation type="submission" date="2023-10" db="EMBL/GenBank/DDBJ databases">
        <authorList>
            <person name="Chen Y."/>
            <person name="Shah S."/>
            <person name="Dougan E. K."/>
            <person name="Thang M."/>
            <person name="Chan C."/>
        </authorList>
    </citation>
    <scope>NUCLEOTIDE SEQUENCE [LARGE SCALE GENOMIC DNA]</scope>
</reference>
<evidence type="ECO:0000313" key="3">
    <source>
        <dbReference type="Proteomes" id="UP001189429"/>
    </source>
</evidence>
<accession>A0ABN9YCD3</accession>
<evidence type="ECO:0000313" key="2">
    <source>
        <dbReference type="EMBL" id="CAK0910433.1"/>
    </source>
</evidence>
<keyword evidence="3" id="KW-1185">Reference proteome</keyword>
<comment type="caution">
    <text evidence="2">The sequence shown here is derived from an EMBL/GenBank/DDBJ whole genome shotgun (WGS) entry which is preliminary data.</text>
</comment>
<sequence>MQRDDRYPCAPTLRAKSTSIPMPTRPLTSKLDPTDTRSRGCVPHGASAQGRPASMGSRTGTREHEAVNVDADMDVDIDTLGTEEEEKEEEEGEKEEEEEGEDHLGNGGGRKGGGGSEPLRGTGHAPSVWRGQPHWQARGGCCTRGPATAGRSAGVGTATQGARVPN</sequence>
<evidence type="ECO:0000256" key="1">
    <source>
        <dbReference type="SAM" id="MobiDB-lite"/>
    </source>
</evidence>
<proteinExistence type="predicted"/>
<dbReference type="Proteomes" id="UP001189429">
    <property type="component" value="Unassembled WGS sequence"/>
</dbReference>
<feature type="compositionally biased region" description="Acidic residues" evidence="1">
    <location>
        <begin position="71"/>
        <end position="101"/>
    </location>
</feature>
<gene>
    <name evidence="2" type="ORF">PCOR1329_LOCUS84626</name>
</gene>
<feature type="compositionally biased region" description="Gly residues" evidence="1">
    <location>
        <begin position="105"/>
        <end position="116"/>
    </location>
</feature>
<protein>
    <submittedName>
        <fullName evidence="2">Uncharacterized protein</fullName>
    </submittedName>
</protein>